<feature type="region of interest" description="Disordered" evidence="1">
    <location>
        <begin position="250"/>
        <end position="280"/>
    </location>
</feature>
<evidence type="ECO:0000313" key="4">
    <source>
        <dbReference type="Proteomes" id="UP001596321"/>
    </source>
</evidence>
<evidence type="ECO:0000256" key="2">
    <source>
        <dbReference type="SAM" id="Phobius"/>
    </source>
</evidence>
<keyword evidence="2" id="KW-1133">Transmembrane helix</keyword>
<accession>A0ABW1XYS2</accession>
<keyword evidence="2" id="KW-0472">Membrane</keyword>
<evidence type="ECO:0000256" key="1">
    <source>
        <dbReference type="SAM" id="MobiDB-lite"/>
    </source>
</evidence>
<dbReference type="Proteomes" id="UP001596321">
    <property type="component" value="Unassembled WGS sequence"/>
</dbReference>
<feature type="compositionally biased region" description="Gly residues" evidence="1">
    <location>
        <begin position="254"/>
        <end position="280"/>
    </location>
</feature>
<protein>
    <submittedName>
        <fullName evidence="3">Uncharacterized protein</fullName>
    </submittedName>
</protein>
<sequence length="280" mass="28217">MPLHAGEHRAGRRRVPDRRYRAAGPYRFAGRRRAGGRHRPAGAHRPWTGRGGPDRLRLRLYGLVGVVVCAVVLPFAVASAGPSDDAAEAPAAVPLLARGGDGEAPDEDRAAGAAGAGRRGTDADAGPASAGAEPHRSPLPAGPATAVRCGPELTSPEGVEAQTCVLTQGTRTGTRTWARTYYRNATGDPLEAVLSLLAPDGGSVRMRCAVGAEDAPGTCETPRKPVRGRPAAYAAVAEFAGRAGYGPLLLRTGSNGGGGAADGGAGTRTGAGDADGGPGN</sequence>
<dbReference type="EMBL" id="JBHSUW010000001">
    <property type="protein sequence ID" value="MFC6503238.1"/>
    <property type="molecule type" value="Genomic_DNA"/>
</dbReference>
<proteinExistence type="predicted"/>
<keyword evidence="2" id="KW-0812">Transmembrane</keyword>
<reference evidence="4" key="1">
    <citation type="journal article" date="2019" name="Int. J. Syst. Evol. Microbiol.">
        <title>The Global Catalogue of Microorganisms (GCM) 10K type strain sequencing project: providing services to taxonomists for standard genome sequencing and annotation.</title>
        <authorList>
            <consortium name="The Broad Institute Genomics Platform"/>
            <consortium name="The Broad Institute Genome Sequencing Center for Infectious Disease"/>
            <person name="Wu L."/>
            <person name="Ma J."/>
        </authorList>
    </citation>
    <scope>NUCLEOTIDE SEQUENCE [LARGE SCALE GENOMIC DNA]</scope>
    <source>
        <strain evidence="4">JCM 4504</strain>
    </source>
</reference>
<feature type="transmembrane region" description="Helical" evidence="2">
    <location>
        <begin position="60"/>
        <end position="81"/>
    </location>
</feature>
<dbReference type="RefSeq" id="WP_386455192.1">
    <property type="nucleotide sequence ID" value="NZ_BMUJ01000005.1"/>
</dbReference>
<keyword evidence="4" id="KW-1185">Reference proteome</keyword>
<feature type="region of interest" description="Disordered" evidence="1">
    <location>
        <begin position="97"/>
        <end position="152"/>
    </location>
</feature>
<feature type="compositionally biased region" description="Basic residues" evidence="1">
    <location>
        <begin position="31"/>
        <end position="42"/>
    </location>
</feature>
<comment type="caution">
    <text evidence="3">The sequence shown here is derived from an EMBL/GenBank/DDBJ whole genome shotgun (WGS) entry which is preliminary data.</text>
</comment>
<name>A0ABW1XYS2_STRPL</name>
<gene>
    <name evidence="3" type="ORF">ACFQFF_17385</name>
</gene>
<evidence type="ECO:0000313" key="3">
    <source>
        <dbReference type="EMBL" id="MFC6503238.1"/>
    </source>
</evidence>
<feature type="region of interest" description="Disordered" evidence="1">
    <location>
        <begin position="31"/>
        <end position="52"/>
    </location>
</feature>
<organism evidence="3 4">
    <name type="scientific">Streptomyces plicatus</name>
    <dbReference type="NCBI Taxonomy" id="1922"/>
    <lineage>
        <taxon>Bacteria</taxon>
        <taxon>Bacillati</taxon>
        <taxon>Actinomycetota</taxon>
        <taxon>Actinomycetes</taxon>
        <taxon>Kitasatosporales</taxon>
        <taxon>Streptomycetaceae</taxon>
        <taxon>Streptomyces</taxon>
        <taxon>Streptomyces rochei group</taxon>
    </lineage>
</organism>